<dbReference type="EMBL" id="AP021861">
    <property type="protein sequence ID" value="BBO35713.1"/>
    <property type="molecule type" value="Genomic_DNA"/>
</dbReference>
<gene>
    <name evidence="1" type="ORF">PLANPX_5325</name>
</gene>
<protein>
    <submittedName>
        <fullName evidence="1">Uncharacterized protein</fullName>
    </submittedName>
</protein>
<dbReference type="Proteomes" id="UP000326837">
    <property type="component" value="Chromosome"/>
</dbReference>
<dbReference type="KEGG" id="lpav:PLANPX_5325"/>
<name>A0A5K7XMA2_9BACT</name>
<accession>A0A5K7XMA2</accession>
<evidence type="ECO:0000313" key="2">
    <source>
        <dbReference type="Proteomes" id="UP000326837"/>
    </source>
</evidence>
<dbReference type="AlphaFoldDB" id="A0A5K7XMA2"/>
<organism evidence="1 2">
    <name type="scientific">Lacipirellula parvula</name>
    <dbReference type="NCBI Taxonomy" id="2650471"/>
    <lineage>
        <taxon>Bacteria</taxon>
        <taxon>Pseudomonadati</taxon>
        <taxon>Planctomycetota</taxon>
        <taxon>Planctomycetia</taxon>
        <taxon>Pirellulales</taxon>
        <taxon>Lacipirellulaceae</taxon>
        <taxon>Lacipirellula</taxon>
    </lineage>
</organism>
<reference evidence="2" key="1">
    <citation type="submission" date="2019-10" db="EMBL/GenBank/DDBJ databases">
        <title>Lacipirellula parvula gen. nov., sp. nov., representing a lineage of planctomycetes widespread in freshwater anoxic habitats, and description of the family Lacipirellulaceae.</title>
        <authorList>
            <person name="Dedysh S.N."/>
            <person name="Kulichevskaya I.S."/>
            <person name="Beletsky A.V."/>
            <person name="Rakitin A.L."/>
            <person name="Mardanov A.V."/>
            <person name="Ivanova A.A."/>
            <person name="Saltykova V.X."/>
            <person name="Rijpstra W.I.C."/>
            <person name="Sinninghe Damste J.S."/>
            <person name="Ravin N.V."/>
        </authorList>
    </citation>
    <scope>NUCLEOTIDE SEQUENCE [LARGE SCALE GENOMIC DNA]</scope>
    <source>
        <strain evidence="2">PX69</strain>
    </source>
</reference>
<proteinExistence type="predicted"/>
<keyword evidence="2" id="KW-1185">Reference proteome</keyword>
<evidence type="ECO:0000313" key="1">
    <source>
        <dbReference type="EMBL" id="BBO35713.1"/>
    </source>
</evidence>
<sequence>MDFSVLGNAGAMHHAARETKQIATPAIAINKQDEAAFSSPIEIMRA</sequence>